<feature type="binding site" evidence="11">
    <location>
        <position position="28"/>
    </location>
    <ligand>
        <name>Zn(2+)</name>
        <dbReference type="ChEBI" id="CHEBI:29105"/>
    </ligand>
</feature>
<evidence type="ECO:0000256" key="10">
    <source>
        <dbReference type="PIRSR" id="PIRSR006113-1"/>
    </source>
</evidence>
<evidence type="ECO:0000256" key="2">
    <source>
        <dbReference type="ARBA" id="ARBA00008900"/>
    </source>
</evidence>
<dbReference type="InterPro" id="IPR007115">
    <property type="entry name" value="6-PTP_synth/QueD"/>
</dbReference>
<organism evidence="12 13">
    <name type="scientific">Mucilaginibacter gracilis</name>
    <dbReference type="NCBI Taxonomy" id="423350"/>
    <lineage>
        <taxon>Bacteria</taxon>
        <taxon>Pseudomonadati</taxon>
        <taxon>Bacteroidota</taxon>
        <taxon>Sphingobacteriia</taxon>
        <taxon>Sphingobacteriales</taxon>
        <taxon>Sphingobacteriaceae</taxon>
        <taxon>Mucilaginibacter</taxon>
    </lineage>
</organism>
<keyword evidence="4 9" id="KW-0479">Metal-binding</keyword>
<evidence type="ECO:0000256" key="5">
    <source>
        <dbReference type="ARBA" id="ARBA00022785"/>
    </source>
</evidence>
<feature type="active site" description="Charge relay system" evidence="10">
    <location>
        <position position="68"/>
    </location>
</feature>
<dbReference type="GO" id="GO:0046872">
    <property type="term" value="F:metal ion binding"/>
    <property type="evidence" value="ECO:0007669"/>
    <property type="project" value="UniProtKB-KW"/>
</dbReference>
<proteinExistence type="inferred from homology"/>
<dbReference type="EMBL" id="RBKU01000001">
    <property type="protein sequence ID" value="RKR83580.1"/>
    <property type="molecule type" value="Genomic_DNA"/>
</dbReference>
<dbReference type="SUPFAM" id="SSF55620">
    <property type="entry name" value="Tetrahydrobiopterin biosynthesis enzymes-like"/>
    <property type="match status" value="1"/>
</dbReference>
<dbReference type="Pfam" id="PF01242">
    <property type="entry name" value="PTPS"/>
    <property type="match status" value="1"/>
</dbReference>
<dbReference type="Gene3D" id="3.30.479.10">
    <property type="entry name" value="6-pyruvoyl tetrahydropterin synthase/QueD"/>
    <property type="match status" value="1"/>
</dbReference>
<feature type="active site" description="Charge relay system" evidence="10">
    <location>
        <position position="107"/>
    </location>
</feature>
<gene>
    <name evidence="12" type="ORF">BDD43_3790</name>
</gene>
<evidence type="ECO:0000313" key="13">
    <source>
        <dbReference type="Proteomes" id="UP000268007"/>
    </source>
</evidence>
<keyword evidence="13" id="KW-1185">Reference proteome</keyword>
<keyword evidence="7 9" id="KW-0456">Lyase</keyword>
<feature type="active site" description="Proton acceptor" evidence="10">
    <location>
        <position position="24"/>
    </location>
</feature>
<dbReference type="RefSeq" id="WP_121199058.1">
    <property type="nucleotide sequence ID" value="NZ_RBKU01000001.1"/>
</dbReference>
<comment type="cofactor">
    <cofactor evidence="9 11">
        <name>Zn(2+)</name>
        <dbReference type="ChEBI" id="CHEBI:29105"/>
    </cofactor>
    <text evidence="9 11">Binds 1 zinc ion per subunit.</text>
</comment>
<comment type="pathway">
    <text evidence="1 9">Purine metabolism; 7-cyano-7-deazaguanine biosynthesis.</text>
</comment>
<protein>
    <recommendedName>
        <fullName evidence="3 9">6-carboxy-5,6,7,8-tetrahydropterin synthase</fullName>
        <ecNumber evidence="9">4.-.-.-</ecNumber>
    </recommendedName>
</protein>
<evidence type="ECO:0000256" key="7">
    <source>
        <dbReference type="ARBA" id="ARBA00023239"/>
    </source>
</evidence>
<evidence type="ECO:0000256" key="3">
    <source>
        <dbReference type="ARBA" id="ARBA00018141"/>
    </source>
</evidence>
<dbReference type="GO" id="GO:0008616">
    <property type="term" value="P:tRNA queuosine(34) biosynthetic process"/>
    <property type="evidence" value="ECO:0007669"/>
    <property type="project" value="UniProtKB-KW"/>
</dbReference>
<feature type="binding site" evidence="11">
    <location>
        <position position="30"/>
    </location>
    <ligand>
        <name>Zn(2+)</name>
        <dbReference type="ChEBI" id="CHEBI:29105"/>
    </ligand>
</feature>
<evidence type="ECO:0000313" key="12">
    <source>
        <dbReference type="EMBL" id="RKR83580.1"/>
    </source>
</evidence>
<comment type="similarity">
    <text evidence="2 9">Belongs to the PTPS family. QueD subfamily.</text>
</comment>
<dbReference type="InterPro" id="IPR038418">
    <property type="entry name" value="6-PTP_synth/QueD_sf"/>
</dbReference>
<dbReference type="FunFam" id="3.30.479.10:FF:000001">
    <property type="entry name" value="6-carboxy-5,6,7,8-tetrahydropterin synthase"/>
    <property type="match status" value="1"/>
</dbReference>
<dbReference type="PANTHER" id="PTHR12589:SF7">
    <property type="entry name" value="6-PYRUVOYL TETRAHYDROBIOPTERIN SYNTHASE"/>
    <property type="match status" value="1"/>
</dbReference>
<sequence length="118" mass="13457">MIIFKKFTFDCAHYLPKVPVGHKCRNMHGHTYHVTFFIDGPIDDNLGWVMDFTDLKNIVKPVIQQLDHAVLNEIPGLENPTAENLAVWLWNELKPAIPQLDKIELMETPTSGVIYNGS</sequence>
<keyword evidence="5 9" id="KW-0671">Queuosine biosynthesis</keyword>
<keyword evidence="6 9" id="KW-0862">Zinc</keyword>
<dbReference type="Proteomes" id="UP000268007">
    <property type="component" value="Unassembled WGS sequence"/>
</dbReference>
<dbReference type="AlphaFoldDB" id="A0A495J3M7"/>
<name>A0A495J3M7_9SPHI</name>
<reference evidence="12 13" key="1">
    <citation type="submission" date="2018-10" db="EMBL/GenBank/DDBJ databases">
        <title>Genomic Encyclopedia of Archaeal and Bacterial Type Strains, Phase II (KMG-II): from individual species to whole genera.</title>
        <authorList>
            <person name="Goeker M."/>
        </authorList>
    </citation>
    <scope>NUCLEOTIDE SEQUENCE [LARGE SCALE GENOMIC DNA]</scope>
    <source>
        <strain evidence="12 13">DSM 18602</strain>
    </source>
</reference>
<dbReference type="NCBIfam" id="TIGR03367">
    <property type="entry name" value="queuosine_QueD"/>
    <property type="match status" value="1"/>
</dbReference>
<evidence type="ECO:0000256" key="6">
    <source>
        <dbReference type="ARBA" id="ARBA00022833"/>
    </source>
</evidence>
<dbReference type="PIRSF" id="PIRSF006113">
    <property type="entry name" value="PTP_synth"/>
    <property type="match status" value="1"/>
</dbReference>
<dbReference type="OrthoDB" id="9804698at2"/>
<evidence type="ECO:0000256" key="4">
    <source>
        <dbReference type="ARBA" id="ARBA00022723"/>
    </source>
</evidence>
<feature type="binding site" evidence="11">
    <location>
        <position position="13"/>
    </location>
    <ligand>
        <name>Zn(2+)</name>
        <dbReference type="ChEBI" id="CHEBI:29105"/>
    </ligand>
</feature>
<evidence type="ECO:0000256" key="1">
    <source>
        <dbReference type="ARBA" id="ARBA00005061"/>
    </source>
</evidence>
<comment type="catalytic activity">
    <reaction evidence="8 9">
        <text>7,8-dihydroneopterin 3'-triphosphate + H2O = 6-carboxy-5,6,7,8-tetrahydropterin + triphosphate + acetaldehyde + 2 H(+)</text>
        <dbReference type="Rhea" id="RHEA:27966"/>
        <dbReference type="ChEBI" id="CHEBI:15343"/>
        <dbReference type="ChEBI" id="CHEBI:15377"/>
        <dbReference type="ChEBI" id="CHEBI:15378"/>
        <dbReference type="ChEBI" id="CHEBI:18036"/>
        <dbReference type="ChEBI" id="CHEBI:58462"/>
        <dbReference type="ChEBI" id="CHEBI:61032"/>
        <dbReference type="EC" id="4.1.2.50"/>
    </reaction>
</comment>
<accession>A0A495J3M7</accession>
<dbReference type="EC" id="4.-.-.-" evidence="9"/>
<evidence type="ECO:0000256" key="9">
    <source>
        <dbReference type="PIRNR" id="PIRNR006113"/>
    </source>
</evidence>
<comment type="caution">
    <text evidence="12">The sequence shown here is derived from an EMBL/GenBank/DDBJ whole genome shotgun (WGS) entry which is preliminary data.</text>
</comment>
<dbReference type="UniPathway" id="UPA00391"/>
<evidence type="ECO:0000256" key="11">
    <source>
        <dbReference type="PIRSR" id="PIRSR006113-2"/>
    </source>
</evidence>
<dbReference type="GO" id="GO:0070497">
    <property type="term" value="F:6-carboxytetrahydropterin synthase activity"/>
    <property type="evidence" value="ECO:0007669"/>
    <property type="project" value="UniProtKB-EC"/>
</dbReference>
<dbReference type="PANTHER" id="PTHR12589">
    <property type="entry name" value="PYRUVOYL TETRAHYDROBIOPTERIN SYNTHASE"/>
    <property type="match status" value="1"/>
</dbReference>
<evidence type="ECO:0000256" key="8">
    <source>
        <dbReference type="ARBA" id="ARBA00048807"/>
    </source>
</evidence>